<accession>A0A1A9VH55</accession>
<dbReference type="AlphaFoldDB" id="A0A1A9VH55"/>
<evidence type="ECO:0008006" key="5">
    <source>
        <dbReference type="Google" id="ProtNLM"/>
    </source>
</evidence>
<reference evidence="3" key="1">
    <citation type="submission" date="2020-05" db="UniProtKB">
        <authorList>
            <consortium name="EnsemblMetazoa"/>
        </authorList>
    </citation>
    <scope>IDENTIFICATION</scope>
    <source>
        <strain evidence="3">TTRI</strain>
    </source>
</reference>
<feature type="signal peptide" evidence="2">
    <location>
        <begin position="1"/>
        <end position="22"/>
    </location>
</feature>
<keyword evidence="1" id="KW-0812">Transmembrane</keyword>
<organism evidence="3 4">
    <name type="scientific">Glossina austeni</name>
    <name type="common">Savannah tsetse fly</name>
    <dbReference type="NCBI Taxonomy" id="7395"/>
    <lineage>
        <taxon>Eukaryota</taxon>
        <taxon>Metazoa</taxon>
        <taxon>Ecdysozoa</taxon>
        <taxon>Arthropoda</taxon>
        <taxon>Hexapoda</taxon>
        <taxon>Insecta</taxon>
        <taxon>Pterygota</taxon>
        <taxon>Neoptera</taxon>
        <taxon>Endopterygota</taxon>
        <taxon>Diptera</taxon>
        <taxon>Brachycera</taxon>
        <taxon>Muscomorpha</taxon>
        <taxon>Hippoboscoidea</taxon>
        <taxon>Glossinidae</taxon>
        <taxon>Glossina</taxon>
    </lineage>
</organism>
<dbReference type="EnsemblMetazoa" id="GAUT037099-RA">
    <property type="protein sequence ID" value="GAUT037099-PA"/>
    <property type="gene ID" value="GAUT037099"/>
</dbReference>
<evidence type="ECO:0000256" key="2">
    <source>
        <dbReference type="SAM" id="SignalP"/>
    </source>
</evidence>
<feature type="transmembrane region" description="Helical" evidence="1">
    <location>
        <begin position="36"/>
        <end position="61"/>
    </location>
</feature>
<feature type="chain" id="PRO_5008399388" description="Polycystin domain-containing protein" evidence="2">
    <location>
        <begin position="23"/>
        <end position="156"/>
    </location>
</feature>
<sequence>MQQNARNSFAFIFIHILFVTLGKNVSKSAVDTTLDWILYTALSIVYAGMVDVASTGSVSYVDKYQLFHNHYNFSFVDAYKYHGTPHVEYSISDSFEVSLFPAFRLSLYNGNCNNPIPQICFEEHAVTNNEETFSVSPQLKKLSYSTTRLKNGLYKR</sequence>
<evidence type="ECO:0000256" key="1">
    <source>
        <dbReference type="SAM" id="Phobius"/>
    </source>
</evidence>
<keyword evidence="1" id="KW-0472">Membrane</keyword>
<keyword evidence="1" id="KW-1133">Transmembrane helix</keyword>
<evidence type="ECO:0000313" key="3">
    <source>
        <dbReference type="EnsemblMetazoa" id="GAUT037099-PA"/>
    </source>
</evidence>
<keyword evidence="4" id="KW-1185">Reference proteome</keyword>
<name>A0A1A9VH55_GLOAU</name>
<evidence type="ECO:0000313" key="4">
    <source>
        <dbReference type="Proteomes" id="UP000078200"/>
    </source>
</evidence>
<proteinExistence type="predicted"/>
<dbReference type="VEuPathDB" id="VectorBase:GAUT037099"/>
<dbReference type="Proteomes" id="UP000078200">
    <property type="component" value="Unassembled WGS sequence"/>
</dbReference>
<keyword evidence="2" id="KW-0732">Signal</keyword>
<protein>
    <recommendedName>
        <fullName evidence="5">Polycystin domain-containing protein</fullName>
    </recommendedName>
</protein>